<organism evidence="1 2">
    <name type="scientific">Saguinus oedipus</name>
    <name type="common">Cotton-top tamarin</name>
    <name type="synonym">Oedipomidas oedipus</name>
    <dbReference type="NCBI Taxonomy" id="9490"/>
    <lineage>
        <taxon>Eukaryota</taxon>
        <taxon>Metazoa</taxon>
        <taxon>Chordata</taxon>
        <taxon>Craniata</taxon>
        <taxon>Vertebrata</taxon>
        <taxon>Euteleostomi</taxon>
        <taxon>Mammalia</taxon>
        <taxon>Eutheria</taxon>
        <taxon>Euarchontoglires</taxon>
        <taxon>Primates</taxon>
        <taxon>Haplorrhini</taxon>
        <taxon>Platyrrhini</taxon>
        <taxon>Cebidae</taxon>
        <taxon>Callitrichinae</taxon>
        <taxon>Saguinus</taxon>
    </lineage>
</organism>
<comment type="caution">
    <text evidence="1">The sequence shown here is derived from an EMBL/GenBank/DDBJ whole genome shotgun (WGS) entry which is preliminary data.</text>
</comment>
<protein>
    <submittedName>
        <fullName evidence="1">Uncharacterized protein</fullName>
    </submittedName>
</protein>
<proteinExistence type="predicted"/>
<gene>
    <name evidence="1" type="ORF">P7K49_030820</name>
</gene>
<reference evidence="1 2" key="1">
    <citation type="submission" date="2023-05" db="EMBL/GenBank/DDBJ databases">
        <title>B98-5 Cell Line De Novo Hybrid Assembly: An Optical Mapping Approach.</title>
        <authorList>
            <person name="Kananen K."/>
            <person name="Auerbach J.A."/>
            <person name="Kautto E."/>
            <person name="Blachly J.S."/>
        </authorList>
    </citation>
    <scope>NUCLEOTIDE SEQUENCE [LARGE SCALE GENOMIC DNA]</scope>
    <source>
        <strain evidence="1">B95-8</strain>
        <tissue evidence="1">Cell line</tissue>
    </source>
</reference>
<sequence>MLALNALSQSCGFLYEYPLHFSAQLGGSLVTICLLRLHSAAMVLHPTAVGLHPVGGVSLLWQVALAMTGCFCSKCEPQ</sequence>
<accession>A0ABQ9U403</accession>
<dbReference type="Proteomes" id="UP001266305">
    <property type="component" value="Unassembled WGS sequence"/>
</dbReference>
<evidence type="ECO:0000313" key="1">
    <source>
        <dbReference type="EMBL" id="KAK2091536.1"/>
    </source>
</evidence>
<evidence type="ECO:0000313" key="2">
    <source>
        <dbReference type="Proteomes" id="UP001266305"/>
    </source>
</evidence>
<keyword evidence="2" id="KW-1185">Reference proteome</keyword>
<dbReference type="EMBL" id="JASSZA010000016">
    <property type="protein sequence ID" value="KAK2091536.1"/>
    <property type="molecule type" value="Genomic_DNA"/>
</dbReference>
<name>A0ABQ9U403_SAGOE</name>